<dbReference type="AlphaFoldDB" id="A0AAU8FYW6"/>
<name>A0AAU8FYW6_9MICO</name>
<evidence type="ECO:0000256" key="1">
    <source>
        <dbReference type="ARBA" id="ARBA00022679"/>
    </source>
</evidence>
<dbReference type="InterPro" id="IPR041698">
    <property type="entry name" value="Methyltransf_25"/>
</dbReference>
<proteinExistence type="predicted"/>
<sequence length="245" mass="26792">MPDAIFDDPRLAALYDPLDPDRSDLDAYVAIVDELGARRVLDVGCGTGTFACLLAGRGIEVVGVDPAGASLDVARTKPGADRVRWLHGDATTLPPLRVDLATMTANVAQVFLTDDAWAATLRGVRSALVPDGWLVFETRDPARRAWEGWVREATTVRVDVPDVGPVESWTDLTDVSLPFVSFHDTTVLPDGTELHSDSTLRFRERDEVEASLVACGFEVVDVRDAPDRPGREWVFVARRAEPEVK</sequence>
<dbReference type="SUPFAM" id="SSF53335">
    <property type="entry name" value="S-adenosyl-L-methionine-dependent methyltransferases"/>
    <property type="match status" value="1"/>
</dbReference>
<dbReference type="GO" id="GO:0008168">
    <property type="term" value="F:methyltransferase activity"/>
    <property type="evidence" value="ECO:0007669"/>
    <property type="project" value="UniProtKB-KW"/>
</dbReference>
<gene>
    <name evidence="3" type="ORF">ABRQ22_16185</name>
</gene>
<organism evidence="3">
    <name type="scientific">Cellulosimicrobium sp. ES-005</name>
    <dbReference type="NCBI Taxonomy" id="3163031"/>
    <lineage>
        <taxon>Bacteria</taxon>
        <taxon>Bacillati</taxon>
        <taxon>Actinomycetota</taxon>
        <taxon>Actinomycetes</taxon>
        <taxon>Micrococcales</taxon>
        <taxon>Promicromonosporaceae</taxon>
        <taxon>Cellulosimicrobium</taxon>
    </lineage>
</organism>
<dbReference type="GO" id="GO:0032259">
    <property type="term" value="P:methylation"/>
    <property type="evidence" value="ECO:0007669"/>
    <property type="project" value="UniProtKB-KW"/>
</dbReference>
<dbReference type="Gene3D" id="3.40.50.150">
    <property type="entry name" value="Vaccinia Virus protein VP39"/>
    <property type="match status" value="1"/>
</dbReference>
<evidence type="ECO:0000313" key="3">
    <source>
        <dbReference type="EMBL" id="XCH29111.1"/>
    </source>
</evidence>
<dbReference type="EMBL" id="CP159290">
    <property type="protein sequence ID" value="XCH29111.1"/>
    <property type="molecule type" value="Genomic_DNA"/>
</dbReference>
<keyword evidence="1 3" id="KW-0808">Transferase</keyword>
<dbReference type="EC" id="2.1.1.-" evidence="3"/>
<feature type="domain" description="Methyltransferase" evidence="2">
    <location>
        <begin position="40"/>
        <end position="132"/>
    </location>
</feature>
<dbReference type="Pfam" id="PF13649">
    <property type="entry name" value="Methyltransf_25"/>
    <property type="match status" value="1"/>
</dbReference>
<evidence type="ECO:0000259" key="2">
    <source>
        <dbReference type="Pfam" id="PF13649"/>
    </source>
</evidence>
<reference evidence="3" key="1">
    <citation type="submission" date="2024-06" db="EMBL/GenBank/DDBJ databases">
        <title>Complete genome sequence of the cellulolytic actinobacterium, Cellulosimicrobium ES-005.</title>
        <authorList>
            <person name="Matthews C.T."/>
            <person name="Underwood K.D."/>
            <person name="Ghanchi K.M."/>
            <person name="Fields S.D."/>
            <person name="Gardner S.G."/>
        </authorList>
    </citation>
    <scope>NUCLEOTIDE SEQUENCE</scope>
    <source>
        <strain evidence="3">ES-005</strain>
    </source>
</reference>
<accession>A0AAU8FYW6</accession>
<dbReference type="InterPro" id="IPR029063">
    <property type="entry name" value="SAM-dependent_MTases_sf"/>
</dbReference>
<protein>
    <submittedName>
        <fullName evidence="3">Class I SAM-dependent methyltransferase</fullName>
        <ecNumber evidence="3">2.1.1.-</ecNumber>
    </submittedName>
</protein>
<dbReference type="RefSeq" id="WP_353707460.1">
    <property type="nucleotide sequence ID" value="NZ_CP159290.1"/>
</dbReference>
<keyword evidence="3" id="KW-0489">Methyltransferase</keyword>
<dbReference type="PANTHER" id="PTHR43861">
    <property type="entry name" value="TRANS-ACONITATE 2-METHYLTRANSFERASE-RELATED"/>
    <property type="match status" value="1"/>
</dbReference>
<dbReference type="CDD" id="cd02440">
    <property type="entry name" value="AdoMet_MTases"/>
    <property type="match status" value="1"/>
</dbReference>